<comment type="similarity">
    <text evidence="1">Belongs to the 'phage' integrase family.</text>
</comment>
<dbReference type="EMBL" id="JADOBI010000018">
    <property type="protein sequence ID" value="MBF7982650.1"/>
    <property type="molecule type" value="Genomic_DNA"/>
</dbReference>
<sequence>MKTTLSQGFIIKKLSINVKPALSNSGKVVFEANPDQKPYIVFDDHREAPVGFGVKVSLTKKTYVIQRRVSSGDRDVKEGKKPSSVLKVKVGNVSDFPSIDQARVVARQLVQTMIATKRNPNKIKREVDSAELTMSEIFAQYRNHLMGRSKPAKPNTLAVLDKAENRLKDWAGLRVKDLTGNEILRKFDEIASRARTAAEQTFRWANVAVKHAIEIEAGNAQTQQRQPSMSYNPFSILKVQKKFRTRSELEDSYRAKGVRNPLSPKDTLGRFLNALHDKRNFNRLGCDYLLLTILLGARKEETASLRWRESLTSEEAKIISYVDLDNRIIRFYDTKNRNDHELPVCDAVKRILEDRRDIVTNTETCPDKQKWVFPARSPRSKAGHYSDSKSLREYLCQDAGIVKLGMHDLRRTFGRVAEEHTSYAVVKRLLNHRNTTDPTERYAIPEQTRILEALQRIELHMLMTAPKLYNVLLASVRYPLLPADE</sequence>
<dbReference type="Proteomes" id="UP000636811">
    <property type="component" value="Unassembled WGS sequence"/>
</dbReference>
<comment type="caution">
    <text evidence="5">The sequence shown here is derived from an EMBL/GenBank/DDBJ whole genome shotgun (WGS) entry which is preliminary data.</text>
</comment>
<organism evidence="5 6">
    <name type="scientific">Rahnella laticis</name>
    <dbReference type="NCBI Taxonomy" id="2787622"/>
    <lineage>
        <taxon>Bacteria</taxon>
        <taxon>Pseudomonadati</taxon>
        <taxon>Pseudomonadota</taxon>
        <taxon>Gammaproteobacteria</taxon>
        <taxon>Enterobacterales</taxon>
        <taxon>Yersiniaceae</taxon>
        <taxon>Rahnella</taxon>
    </lineage>
</organism>
<dbReference type="PANTHER" id="PTHR30629:SF2">
    <property type="entry name" value="PROPHAGE INTEGRASE INTS-RELATED"/>
    <property type="match status" value="1"/>
</dbReference>
<proteinExistence type="inferred from homology"/>
<keyword evidence="2" id="KW-0229">DNA integration</keyword>
<dbReference type="InterPro" id="IPR050808">
    <property type="entry name" value="Phage_Integrase"/>
</dbReference>
<protein>
    <submittedName>
        <fullName evidence="5">Integrase</fullName>
    </submittedName>
</protein>
<evidence type="ECO:0000259" key="4">
    <source>
        <dbReference type="PROSITE" id="PS51898"/>
    </source>
</evidence>
<evidence type="ECO:0000256" key="3">
    <source>
        <dbReference type="ARBA" id="ARBA00023172"/>
    </source>
</evidence>
<gene>
    <name evidence="5" type="ORF">IV433_24900</name>
</gene>
<dbReference type="SUPFAM" id="SSF56349">
    <property type="entry name" value="DNA breaking-rejoining enzymes"/>
    <property type="match status" value="1"/>
</dbReference>
<keyword evidence="3" id="KW-0233">DNA recombination</keyword>
<keyword evidence="6" id="KW-1185">Reference proteome</keyword>
<dbReference type="InterPro" id="IPR002104">
    <property type="entry name" value="Integrase_catalytic"/>
</dbReference>
<dbReference type="InterPro" id="IPR013762">
    <property type="entry name" value="Integrase-like_cat_sf"/>
</dbReference>
<name>A0ABS0EER9_9GAMM</name>
<accession>A0ABS0EER9</accession>
<reference evidence="5 6" key="1">
    <citation type="submission" date="2020-11" db="EMBL/GenBank/DDBJ databases">
        <title>Taxonomic investigation of Rahnella strains.</title>
        <authorList>
            <person name="Lee S.D."/>
        </authorList>
    </citation>
    <scope>NUCLEOTIDE SEQUENCE [LARGE SCALE GENOMIC DNA]</scope>
    <source>
        <strain evidence="5 6">SAP-17</strain>
    </source>
</reference>
<dbReference type="Pfam" id="PF00589">
    <property type="entry name" value="Phage_integrase"/>
    <property type="match status" value="1"/>
</dbReference>
<dbReference type="RefSeq" id="WP_195816491.1">
    <property type="nucleotide sequence ID" value="NZ_JADOBI010000018.1"/>
</dbReference>
<feature type="domain" description="Tyr recombinase" evidence="4">
    <location>
        <begin position="257"/>
        <end position="455"/>
    </location>
</feature>
<dbReference type="PROSITE" id="PS51898">
    <property type="entry name" value="TYR_RECOMBINASE"/>
    <property type="match status" value="1"/>
</dbReference>
<dbReference type="PANTHER" id="PTHR30629">
    <property type="entry name" value="PROPHAGE INTEGRASE"/>
    <property type="match status" value="1"/>
</dbReference>
<dbReference type="Gene3D" id="1.10.443.10">
    <property type="entry name" value="Intergrase catalytic core"/>
    <property type="match status" value="1"/>
</dbReference>
<evidence type="ECO:0000313" key="5">
    <source>
        <dbReference type="EMBL" id="MBF7982650.1"/>
    </source>
</evidence>
<evidence type="ECO:0000256" key="2">
    <source>
        <dbReference type="ARBA" id="ARBA00022908"/>
    </source>
</evidence>
<evidence type="ECO:0000313" key="6">
    <source>
        <dbReference type="Proteomes" id="UP000636811"/>
    </source>
</evidence>
<dbReference type="InterPro" id="IPR011010">
    <property type="entry name" value="DNA_brk_join_enz"/>
</dbReference>
<evidence type="ECO:0000256" key="1">
    <source>
        <dbReference type="ARBA" id="ARBA00008857"/>
    </source>
</evidence>